<name>A0A328TXN0_9BACL</name>
<comment type="subcellular location">
    <subcellularLocation>
        <location evidence="1">Cell envelope</location>
    </subcellularLocation>
</comment>
<dbReference type="Gene3D" id="1.50.10.100">
    <property type="entry name" value="Chondroitin AC/alginate lyase"/>
    <property type="match status" value="1"/>
</dbReference>
<dbReference type="RefSeq" id="WP_112883502.1">
    <property type="nucleotide sequence ID" value="NZ_QLUW01000003.1"/>
</dbReference>
<sequence>MIFAQRYMMPNLGELLLSRENYKPYPTIAERRLWDDLPQNLRAYWINKGAGKLGHEWNTLTATAYMDYSRTGNRERYDTVSWERRAALASLVIAECIENQGRFLDDIVNGIWCICEETFWGIPGHGYMMKRKDPLPDVSEPIIELFASETASLLAWTHFLLQSELDGISGLVCERIRLEVRKRILDPYLIRDDFWWMGFNQERMVNNWNPWCNANCLSAFLLLEDDRERREEAVIKAMRSLDQYMGRLHSDGGCEEGPKYWIYAGGMLFDGLEQLYGISAGQINVYEEPLIKQIGRYLYKAFIDGSFYVNFADSAPAVEIPAELVYRYGRRIGDERLSELGARVLKKKQEEATDIEFSSMSRLLPALFHYAEVEQYTGEAPYLRDAWLDGIQMMAARERQGSSKGLYLAAKGGHNDESHNHNDIGQFIVYCNGSPMIVDPGVLTYTSKSFFSERYTLWAMQSGFHNVPVVNGIQQMHGRQYQANDVDYRLDDQAASLSMNIAGAYPDFVGIKSWKRTISFNRGSDPSIEIKDEFLLQQRTVDVMLILMTTSLPQAEEIGSYILQDENRNRVSIRYNGEQYAGSVETIPLEDDMMRKGWGNQLYRIKLKLKSPMDQGECVVRINRIR</sequence>
<dbReference type="Proteomes" id="UP000249260">
    <property type="component" value="Unassembled WGS sequence"/>
</dbReference>
<proteinExistence type="predicted"/>
<protein>
    <submittedName>
        <fullName evidence="3">Heparinase</fullName>
    </submittedName>
</protein>
<comment type="caution">
    <text evidence="3">The sequence shown here is derived from an EMBL/GenBank/DDBJ whole genome shotgun (WGS) entry which is preliminary data.</text>
</comment>
<dbReference type="GO" id="GO:0030313">
    <property type="term" value="C:cell envelope"/>
    <property type="evidence" value="ECO:0007669"/>
    <property type="project" value="UniProtKB-SubCell"/>
</dbReference>
<dbReference type="Pfam" id="PF07940">
    <property type="entry name" value="Hepar_II_III_C"/>
    <property type="match status" value="1"/>
</dbReference>
<accession>A0A328TXN0</accession>
<dbReference type="OrthoDB" id="9793856at2"/>
<dbReference type="AlphaFoldDB" id="A0A328TXN0"/>
<dbReference type="GO" id="GO:0016829">
    <property type="term" value="F:lyase activity"/>
    <property type="evidence" value="ECO:0007669"/>
    <property type="project" value="InterPro"/>
</dbReference>
<dbReference type="Gene3D" id="2.70.98.70">
    <property type="match status" value="1"/>
</dbReference>
<reference evidence="3 4" key="1">
    <citation type="submission" date="2018-06" db="EMBL/GenBank/DDBJ databases">
        <title>Paenibacillus montanisoli sp. nov., isolated from mountain area soil.</title>
        <authorList>
            <person name="Wu M."/>
        </authorList>
    </citation>
    <scope>NUCLEOTIDE SEQUENCE [LARGE SCALE GENOMIC DNA]</scope>
    <source>
        <strain evidence="3 4">RA17</strain>
    </source>
</reference>
<feature type="domain" description="Heparinase II/III-like C-terminal" evidence="2">
    <location>
        <begin position="411"/>
        <end position="547"/>
    </location>
</feature>
<dbReference type="SUPFAM" id="SSF48230">
    <property type="entry name" value="Chondroitin AC/alginate lyase"/>
    <property type="match status" value="1"/>
</dbReference>
<dbReference type="InterPro" id="IPR012480">
    <property type="entry name" value="Hepar_II_III_C"/>
</dbReference>
<evidence type="ECO:0000313" key="3">
    <source>
        <dbReference type="EMBL" id="RAP75238.1"/>
    </source>
</evidence>
<evidence type="ECO:0000256" key="1">
    <source>
        <dbReference type="ARBA" id="ARBA00004196"/>
    </source>
</evidence>
<dbReference type="EMBL" id="QLUW01000003">
    <property type="protein sequence ID" value="RAP75238.1"/>
    <property type="molecule type" value="Genomic_DNA"/>
</dbReference>
<organism evidence="3 4">
    <name type="scientific">Paenibacillus montanisoli</name>
    <dbReference type="NCBI Taxonomy" id="2081970"/>
    <lineage>
        <taxon>Bacteria</taxon>
        <taxon>Bacillati</taxon>
        <taxon>Bacillota</taxon>
        <taxon>Bacilli</taxon>
        <taxon>Bacillales</taxon>
        <taxon>Paenibacillaceae</taxon>
        <taxon>Paenibacillus</taxon>
    </lineage>
</organism>
<evidence type="ECO:0000259" key="2">
    <source>
        <dbReference type="Pfam" id="PF07940"/>
    </source>
</evidence>
<evidence type="ECO:0000313" key="4">
    <source>
        <dbReference type="Proteomes" id="UP000249260"/>
    </source>
</evidence>
<gene>
    <name evidence="3" type="ORF">DL346_17850</name>
</gene>
<dbReference type="InterPro" id="IPR008929">
    <property type="entry name" value="Chondroitin_lyas"/>
</dbReference>
<keyword evidence="4" id="KW-1185">Reference proteome</keyword>